<gene>
    <name evidence="2" type="ORF">ACFFU9_05370</name>
</gene>
<name>A0ABV5F9P9_9FLAO</name>
<comment type="caution">
    <text evidence="2">The sequence shown here is derived from an EMBL/GenBank/DDBJ whole genome shotgun (WGS) entry which is preliminary data.</text>
</comment>
<keyword evidence="3" id="KW-1185">Reference proteome</keyword>
<dbReference type="EMBL" id="JBHMFC010000016">
    <property type="protein sequence ID" value="MFB9056169.1"/>
    <property type="molecule type" value="Genomic_DNA"/>
</dbReference>
<keyword evidence="1" id="KW-0732">Signal</keyword>
<proteinExistence type="predicted"/>
<feature type="chain" id="PRO_5045611965" description="Inosine-uridine nucleoside N-ribohydrolase" evidence="1">
    <location>
        <begin position="22"/>
        <end position="288"/>
    </location>
</feature>
<evidence type="ECO:0000256" key="1">
    <source>
        <dbReference type="SAM" id="SignalP"/>
    </source>
</evidence>
<organism evidence="2 3">
    <name type="scientific">Mariniflexile ostreae</name>
    <dbReference type="NCBI Taxonomy" id="1520892"/>
    <lineage>
        <taxon>Bacteria</taxon>
        <taxon>Pseudomonadati</taxon>
        <taxon>Bacteroidota</taxon>
        <taxon>Flavobacteriia</taxon>
        <taxon>Flavobacteriales</taxon>
        <taxon>Flavobacteriaceae</taxon>
        <taxon>Mariniflexile</taxon>
    </lineage>
</organism>
<reference evidence="2 3" key="1">
    <citation type="submission" date="2024-09" db="EMBL/GenBank/DDBJ databases">
        <authorList>
            <person name="Sun Q."/>
            <person name="Mori K."/>
        </authorList>
    </citation>
    <scope>NUCLEOTIDE SEQUENCE [LARGE SCALE GENOMIC DNA]</scope>
    <source>
        <strain evidence="2 3">CECT 8622</strain>
    </source>
</reference>
<evidence type="ECO:0000313" key="3">
    <source>
        <dbReference type="Proteomes" id="UP001589585"/>
    </source>
</evidence>
<protein>
    <recommendedName>
        <fullName evidence="4">Inosine-uridine nucleoside N-ribohydrolase</fullName>
    </recommendedName>
</protein>
<sequence length="288" mass="32340">MIKLRMLIISVFSILSSNVFSQTIPYSIGRIVVSSDGNEHDHDDWAATPFTLALLAARGLQDKLTVYTFSDHIWGSNYAKKNALKEMQISALEGQKIFNFKNSNFIEAVADSTKAITAIVKEINKSKASNPLTIVAAGPMHVVGSAIANAKKTKLKYVRLISHSNWNDRHADKPYEWEQHSGWTWNDIKEEFEEAGLILDRIVDQNGGKDYEGMKAPMAMFDWIKTSPIRLASETVANQLDWLYKRQLTCVKKGDFDPSDAGMIIYLLTGKQKTSPEDARKIIETPVD</sequence>
<evidence type="ECO:0008006" key="4">
    <source>
        <dbReference type="Google" id="ProtNLM"/>
    </source>
</evidence>
<dbReference type="Proteomes" id="UP001589585">
    <property type="component" value="Unassembled WGS sequence"/>
</dbReference>
<feature type="signal peptide" evidence="1">
    <location>
        <begin position="1"/>
        <end position="21"/>
    </location>
</feature>
<accession>A0ABV5F9P9</accession>
<dbReference type="RefSeq" id="WP_379860369.1">
    <property type="nucleotide sequence ID" value="NZ_JBHMFC010000016.1"/>
</dbReference>
<evidence type="ECO:0000313" key="2">
    <source>
        <dbReference type="EMBL" id="MFB9056169.1"/>
    </source>
</evidence>